<sequence length="913" mass="105006">MVQCLRPGCLGRFQALRKQQHDQNECVALRHTRKLLQSKEDGATLVPCDLCHSETLVPKRFLQRHQLISCARRIVSCHFAEWGCADTFPFDEREQHEVDACVVAKRKQQIATDALLVNEVITCDWCKEIVKKRHLLDHQEEECLERERPCPNAENGCPEWVPVGKFDEHLRTVCCVTLERNALAARAREKNSLIMCHDCGVSIKLRRLDRHLRDECVSRIVDCKNAAHGCKARLRWRDRHLHEDFMALSRDRSMLQFETGGSSYIAVRSNDSSTSSLTDLPPPWTAEYFLWMVDADKEILDLLKSSLQRMETVVLQTRELSQWQQNCESCKKKLKELKHMRSQTNKSQVKNLTGAELSLAAKELADSFHAAETGVRTSQKAITLAKGWIQIFVTEAKRIFQEQEKHDAYDLDNLKAAIADQTAQMLEEKPVLVELLPKDELAMLSDLEVWARHVATPGSKSNSPERQQILAEQTKLLKKRAELQDLVAGLDAEKEAEDAEDGESERLRRRYERELAKVDGKLALVSENTPTELLERRGRHIIASSSRNAIALVAGSKSQVTFYRSGLPSSSKAAREVHFDVTLKRNQWHHVALCASKKELSVFLDGELKTIKRGVFDLPFATIGARDGKDSGGASFQGFVQEIRYWRECRSAQQLRKHASTILHVAKCKQLAAYWTFEEGMGELVDDMSLSLPRVPCFHTKWMLYDTPAIRKRFGIPPTPSLRDQTCCIINQKLKMLAQRARDRDHEVVRCRQHCDELVPLRRLEQHHRLECPYRMVVCKEIGCGGVYQFVNEAQHLKETCERHLYREELVRKYREKEEMEVCVLNCGLVFKKRVSETHYHSECISRFIPCPREDCSETIVAKTLEDHLQKDCRSRSLAVERALVARARERQNEKLYLKQTSTKVAQEKKKTQ</sequence>
<dbReference type="EnsemblProtists" id="PYU1_T011615">
    <property type="protein sequence ID" value="PYU1_T011615"/>
    <property type="gene ID" value="PYU1_G011589"/>
</dbReference>
<evidence type="ECO:0000256" key="3">
    <source>
        <dbReference type="ARBA" id="ARBA00022833"/>
    </source>
</evidence>
<dbReference type="PROSITE" id="PS50145">
    <property type="entry name" value="ZF_TRAF"/>
    <property type="match status" value="2"/>
</dbReference>
<keyword evidence="3 4" id="KW-0862">Zinc</keyword>
<dbReference type="Pfam" id="PF13385">
    <property type="entry name" value="Laminin_G_3"/>
    <property type="match status" value="1"/>
</dbReference>
<dbReference type="OMA" id="RERPCPN"/>
<reference evidence="7" key="2">
    <citation type="submission" date="2010-04" db="EMBL/GenBank/DDBJ databases">
        <authorList>
            <person name="Buell R."/>
            <person name="Hamilton J."/>
            <person name="Hostetler J."/>
        </authorList>
    </citation>
    <scope>NUCLEOTIDE SEQUENCE [LARGE SCALE GENOMIC DNA]</scope>
    <source>
        <strain evidence="7">DAOM:BR144</strain>
    </source>
</reference>
<evidence type="ECO:0000256" key="2">
    <source>
        <dbReference type="ARBA" id="ARBA00022771"/>
    </source>
</evidence>
<reference evidence="6" key="3">
    <citation type="submission" date="2015-02" db="UniProtKB">
        <authorList>
            <consortium name="EnsemblProtists"/>
        </authorList>
    </citation>
    <scope>IDENTIFICATION</scope>
    <source>
        <strain evidence="6">DAOM BR144</strain>
    </source>
</reference>
<feature type="domain" description="TRAF-type" evidence="5">
    <location>
        <begin position="194"/>
        <end position="234"/>
    </location>
</feature>
<dbReference type="SUPFAM" id="SSF49599">
    <property type="entry name" value="TRAF domain-like"/>
    <property type="match status" value="2"/>
</dbReference>
<feature type="zinc finger region" description="TRAF-type" evidence="4">
    <location>
        <begin position="838"/>
        <end position="876"/>
    </location>
</feature>
<proteinExistence type="predicted"/>
<dbReference type="GO" id="GO:0008270">
    <property type="term" value="F:zinc ion binding"/>
    <property type="evidence" value="ECO:0007669"/>
    <property type="project" value="UniProtKB-KW"/>
</dbReference>
<organism evidence="6 7">
    <name type="scientific">Globisporangium ultimum (strain ATCC 200006 / CBS 805.95 / DAOM BR144)</name>
    <name type="common">Pythium ultimum</name>
    <dbReference type="NCBI Taxonomy" id="431595"/>
    <lineage>
        <taxon>Eukaryota</taxon>
        <taxon>Sar</taxon>
        <taxon>Stramenopiles</taxon>
        <taxon>Oomycota</taxon>
        <taxon>Peronosporomycetes</taxon>
        <taxon>Pythiales</taxon>
        <taxon>Pythiaceae</taxon>
        <taxon>Globisporangium</taxon>
    </lineage>
</organism>
<dbReference type="eggNOG" id="ENOG502RZ5E">
    <property type="taxonomic scope" value="Eukaryota"/>
</dbReference>
<dbReference type="STRING" id="431595.K3X316"/>
<dbReference type="InterPro" id="IPR013320">
    <property type="entry name" value="ConA-like_dom_sf"/>
</dbReference>
<feature type="zinc finger region" description="TRAF-type" evidence="4">
    <location>
        <begin position="194"/>
        <end position="234"/>
    </location>
</feature>
<evidence type="ECO:0000313" key="6">
    <source>
        <dbReference type="EnsemblProtists" id="PYU1_T011615"/>
    </source>
</evidence>
<name>K3X316_GLOUD</name>
<dbReference type="SUPFAM" id="SSF49899">
    <property type="entry name" value="Concanavalin A-like lectins/glucanases"/>
    <property type="match status" value="1"/>
</dbReference>
<dbReference type="Pfam" id="PF02176">
    <property type="entry name" value="zf-TRAF"/>
    <property type="match status" value="2"/>
</dbReference>
<dbReference type="InterPro" id="IPR001293">
    <property type="entry name" value="Znf_TRAF"/>
</dbReference>
<dbReference type="InterPro" id="IPR013083">
    <property type="entry name" value="Znf_RING/FYVE/PHD"/>
</dbReference>
<dbReference type="Gene3D" id="2.60.120.200">
    <property type="match status" value="1"/>
</dbReference>
<evidence type="ECO:0000256" key="4">
    <source>
        <dbReference type="PROSITE-ProRule" id="PRU00207"/>
    </source>
</evidence>
<dbReference type="InParanoid" id="K3X316"/>
<evidence type="ECO:0000256" key="1">
    <source>
        <dbReference type="ARBA" id="ARBA00022723"/>
    </source>
</evidence>
<dbReference type="AlphaFoldDB" id="K3X316"/>
<dbReference type="EMBL" id="GL376611">
    <property type="status" value="NOT_ANNOTATED_CDS"/>
    <property type="molecule type" value="Genomic_DNA"/>
</dbReference>
<feature type="domain" description="TRAF-type" evidence="5">
    <location>
        <begin position="838"/>
        <end position="876"/>
    </location>
</feature>
<dbReference type="PANTHER" id="PTHR10131">
    <property type="entry name" value="TNF RECEPTOR ASSOCIATED FACTOR"/>
    <property type="match status" value="1"/>
</dbReference>
<evidence type="ECO:0000313" key="7">
    <source>
        <dbReference type="Proteomes" id="UP000019132"/>
    </source>
</evidence>
<protein>
    <recommendedName>
        <fullName evidence="5">TRAF-type domain-containing protein</fullName>
    </recommendedName>
</protein>
<reference evidence="7" key="1">
    <citation type="journal article" date="2010" name="Genome Biol.">
        <title>Genome sequence of the necrotrophic plant pathogen Pythium ultimum reveals original pathogenicity mechanisms and effector repertoire.</title>
        <authorList>
            <person name="Levesque C.A."/>
            <person name="Brouwer H."/>
            <person name="Cano L."/>
            <person name="Hamilton J.P."/>
            <person name="Holt C."/>
            <person name="Huitema E."/>
            <person name="Raffaele S."/>
            <person name="Robideau G.P."/>
            <person name="Thines M."/>
            <person name="Win J."/>
            <person name="Zerillo M.M."/>
            <person name="Beakes G.W."/>
            <person name="Boore J.L."/>
            <person name="Busam D."/>
            <person name="Dumas B."/>
            <person name="Ferriera S."/>
            <person name="Fuerstenberg S.I."/>
            <person name="Gachon C.M."/>
            <person name="Gaulin E."/>
            <person name="Govers F."/>
            <person name="Grenville-Briggs L."/>
            <person name="Horner N."/>
            <person name="Hostetler J."/>
            <person name="Jiang R.H."/>
            <person name="Johnson J."/>
            <person name="Krajaejun T."/>
            <person name="Lin H."/>
            <person name="Meijer H.J."/>
            <person name="Moore B."/>
            <person name="Morris P."/>
            <person name="Phuntmart V."/>
            <person name="Puiu D."/>
            <person name="Shetty J."/>
            <person name="Stajich J.E."/>
            <person name="Tripathy S."/>
            <person name="Wawra S."/>
            <person name="van West P."/>
            <person name="Whitty B.R."/>
            <person name="Coutinho P.M."/>
            <person name="Henrissat B."/>
            <person name="Martin F."/>
            <person name="Thomas P.D."/>
            <person name="Tyler B.M."/>
            <person name="De Vries R.P."/>
            <person name="Kamoun S."/>
            <person name="Yandell M."/>
            <person name="Tisserat N."/>
            <person name="Buell C.R."/>
        </authorList>
    </citation>
    <scope>NUCLEOTIDE SEQUENCE</scope>
    <source>
        <strain evidence="7">DAOM:BR144</strain>
    </source>
</reference>
<dbReference type="Proteomes" id="UP000019132">
    <property type="component" value="Unassembled WGS sequence"/>
</dbReference>
<keyword evidence="2 4" id="KW-0863">Zinc-finger</keyword>
<dbReference type="Gene3D" id="3.30.40.10">
    <property type="entry name" value="Zinc/RING finger domain, C3HC4 (zinc finger)"/>
    <property type="match status" value="5"/>
</dbReference>
<dbReference type="PANTHER" id="PTHR10131:SF94">
    <property type="entry name" value="TNF RECEPTOR-ASSOCIATED FACTOR 4"/>
    <property type="match status" value="1"/>
</dbReference>
<dbReference type="HOGENOM" id="CLU_322799_0_0_1"/>
<keyword evidence="7" id="KW-1185">Reference proteome</keyword>
<dbReference type="VEuPathDB" id="FungiDB:PYU1_G011589"/>
<accession>K3X316</accession>
<keyword evidence="1 4" id="KW-0479">Metal-binding</keyword>
<evidence type="ECO:0000259" key="5">
    <source>
        <dbReference type="PROSITE" id="PS50145"/>
    </source>
</evidence>